<dbReference type="AlphaFoldDB" id="A0A318EH44"/>
<reference evidence="3 4" key="1">
    <citation type="submission" date="2018-04" db="EMBL/GenBank/DDBJ databases">
        <title>Genomic Encyclopedia of Type Strains, Phase IV (KMG-IV): sequencing the most valuable type-strain genomes for metagenomic binning, comparative biology and taxonomic classification.</title>
        <authorList>
            <person name="Goeker M."/>
        </authorList>
    </citation>
    <scope>NUCLEOTIDE SEQUENCE [LARGE SCALE GENOMIC DNA]</scope>
    <source>
        <strain evidence="3 4">DSM 104150</strain>
    </source>
</reference>
<feature type="chain" id="PRO_5016304065" evidence="2">
    <location>
        <begin position="28"/>
        <end position="136"/>
    </location>
</feature>
<evidence type="ECO:0000256" key="1">
    <source>
        <dbReference type="SAM" id="MobiDB-lite"/>
    </source>
</evidence>
<comment type="caution">
    <text evidence="3">The sequence shown here is derived from an EMBL/GenBank/DDBJ whole genome shotgun (WGS) entry which is preliminary data.</text>
</comment>
<gene>
    <name evidence="3" type="ORF">C8D93_101600</name>
</gene>
<feature type="signal peptide" evidence="2">
    <location>
        <begin position="1"/>
        <end position="27"/>
    </location>
</feature>
<organism evidence="3 4">
    <name type="scientific">Sinimarinibacterium flocculans</name>
    <dbReference type="NCBI Taxonomy" id="985250"/>
    <lineage>
        <taxon>Bacteria</taxon>
        <taxon>Pseudomonadati</taxon>
        <taxon>Pseudomonadota</taxon>
        <taxon>Gammaproteobacteria</taxon>
        <taxon>Nevskiales</taxon>
        <taxon>Nevskiaceae</taxon>
        <taxon>Sinimarinibacterium</taxon>
    </lineage>
</organism>
<name>A0A318EH44_9GAMM</name>
<protein>
    <submittedName>
        <fullName evidence="3">Uncharacterized protein</fullName>
    </submittedName>
</protein>
<proteinExistence type="predicted"/>
<accession>A0A318EH44</accession>
<dbReference type="EMBL" id="QICN01000001">
    <property type="protein sequence ID" value="PXV71548.1"/>
    <property type="molecule type" value="Genomic_DNA"/>
</dbReference>
<evidence type="ECO:0000313" key="3">
    <source>
        <dbReference type="EMBL" id="PXV71548.1"/>
    </source>
</evidence>
<dbReference type="RefSeq" id="WP_110263657.1">
    <property type="nucleotide sequence ID" value="NZ_CAKZQT010000007.1"/>
</dbReference>
<sequence length="136" mass="15641">MIIQHLFRGCAVLGLSVAGLLAMPAFAESPPSEPAPGWCAKNPQKCEELKRQRAEYCSRNPQTCETRDARRDARKAYCDQNPGKCEALKQERQDRIERTKEYCAAHPAECEEKKQAFRDRQDERRERFRDAVDDAP</sequence>
<keyword evidence="4" id="KW-1185">Reference proteome</keyword>
<dbReference type="Proteomes" id="UP000248330">
    <property type="component" value="Unassembled WGS sequence"/>
</dbReference>
<keyword evidence="2" id="KW-0732">Signal</keyword>
<evidence type="ECO:0000313" key="4">
    <source>
        <dbReference type="Proteomes" id="UP000248330"/>
    </source>
</evidence>
<evidence type="ECO:0000256" key="2">
    <source>
        <dbReference type="SAM" id="SignalP"/>
    </source>
</evidence>
<feature type="region of interest" description="Disordered" evidence="1">
    <location>
        <begin position="114"/>
        <end position="136"/>
    </location>
</feature>